<dbReference type="SUPFAM" id="SSF110836">
    <property type="entry name" value="Hypothetical protein SAV1430"/>
    <property type="match status" value="1"/>
</dbReference>
<evidence type="ECO:0000313" key="3">
    <source>
        <dbReference type="EMBL" id="MEI4461753.1"/>
    </source>
</evidence>
<dbReference type="AlphaFoldDB" id="A0A0V8GJ37"/>
<reference evidence="2 4" key="1">
    <citation type="journal article" date="2015" name="Int. J. Syst. Evol. Microbiol.">
        <title>Exiguobacterium enclense sp. nov., isolated from sediment.</title>
        <authorList>
            <person name="Dastager S.G."/>
            <person name="Mawlankar R."/>
            <person name="Sonalkar V.V."/>
            <person name="Thorat M.N."/>
            <person name="Mual P."/>
            <person name="Verma A."/>
            <person name="Krishnamurthi S."/>
            <person name="Tang S.K."/>
            <person name="Li W.J."/>
        </authorList>
    </citation>
    <scope>NUCLEOTIDE SEQUENCE [LARGE SCALE GENOMIC DNA]</scope>
    <source>
        <strain evidence="2 4">NIO-1109</strain>
    </source>
</reference>
<sequence length="79" mass="8830">MQVDYTPNPNSVKITLEEQRFGAKSTSVKKEDTPEDALLASLIALDGIDNLFAYGDFVTVTKEPEAEWNELLPRIEANM</sequence>
<dbReference type="Pfam" id="PF08712">
    <property type="entry name" value="Nfu_N"/>
    <property type="match status" value="1"/>
</dbReference>
<proteinExistence type="predicted"/>
<feature type="domain" description="Scaffold protein Nfu/NifU N-terminal" evidence="1">
    <location>
        <begin position="1"/>
        <end position="78"/>
    </location>
</feature>
<dbReference type="InterPro" id="IPR014824">
    <property type="entry name" value="Nfu/NifU_N"/>
</dbReference>
<keyword evidence="5" id="KW-1185">Reference proteome</keyword>
<dbReference type="SMART" id="SM00932">
    <property type="entry name" value="Nfu_N"/>
    <property type="match status" value="1"/>
</dbReference>
<comment type="caution">
    <text evidence="2">The sequence shown here is derived from an EMBL/GenBank/DDBJ whole genome shotgun (WGS) entry which is preliminary data.</text>
</comment>
<accession>A0A0V8GJ37</accession>
<dbReference type="EMBL" id="JBAWKY010000001">
    <property type="protein sequence ID" value="MEI4461753.1"/>
    <property type="molecule type" value="Genomic_DNA"/>
</dbReference>
<evidence type="ECO:0000313" key="5">
    <source>
        <dbReference type="Proteomes" id="UP001387110"/>
    </source>
</evidence>
<dbReference type="GeneID" id="90838630"/>
<dbReference type="RefSeq" id="WP_023469118.1">
    <property type="nucleotide sequence ID" value="NZ_FMYN01000001.1"/>
</dbReference>
<dbReference type="InterPro" id="IPR036498">
    <property type="entry name" value="Nfu/NifU_N_sf"/>
</dbReference>
<dbReference type="Proteomes" id="UP000053797">
    <property type="component" value="Unassembled WGS sequence"/>
</dbReference>
<dbReference type="EMBL" id="LNQL01000001">
    <property type="protein sequence ID" value="KSU50256.1"/>
    <property type="molecule type" value="Genomic_DNA"/>
</dbReference>
<organism evidence="2 4">
    <name type="scientific">Exiguobacterium indicum</name>
    <dbReference type="NCBI Taxonomy" id="296995"/>
    <lineage>
        <taxon>Bacteria</taxon>
        <taxon>Bacillati</taxon>
        <taxon>Bacillota</taxon>
        <taxon>Bacilli</taxon>
        <taxon>Bacillales</taxon>
        <taxon>Bacillales Family XII. Incertae Sedis</taxon>
        <taxon>Exiguobacterium</taxon>
    </lineage>
</organism>
<dbReference type="OrthoDB" id="2968418at2"/>
<protein>
    <submittedName>
        <fullName evidence="3">NifU N-terminal domain-containing protein</fullName>
    </submittedName>
    <submittedName>
        <fullName evidence="2">Scaffolding protein</fullName>
    </submittedName>
</protein>
<reference evidence="3 5" key="2">
    <citation type="submission" date="2023-12" db="EMBL/GenBank/DDBJ databases">
        <authorList>
            <person name="Easwaran N."/>
            <person name="Lazarus H.P.S."/>
        </authorList>
    </citation>
    <scope>NUCLEOTIDE SEQUENCE [LARGE SCALE GENOMIC DNA]</scope>
    <source>
        <strain evidence="3 5">VIT-2023</strain>
    </source>
</reference>
<evidence type="ECO:0000313" key="4">
    <source>
        <dbReference type="Proteomes" id="UP000053797"/>
    </source>
</evidence>
<evidence type="ECO:0000313" key="2">
    <source>
        <dbReference type="EMBL" id="KSU50256.1"/>
    </source>
</evidence>
<gene>
    <name evidence="2" type="ORF">AS033_02435</name>
    <name evidence="3" type="ORF">SZL87_04830</name>
</gene>
<name>A0A0V8GJ37_9BACL</name>
<evidence type="ECO:0000259" key="1">
    <source>
        <dbReference type="SMART" id="SM00932"/>
    </source>
</evidence>
<dbReference type="Gene3D" id="3.30.1370.70">
    <property type="entry name" value="Scaffold protein Nfu/NifU, N-terminal domain"/>
    <property type="match status" value="1"/>
</dbReference>
<dbReference type="Proteomes" id="UP001387110">
    <property type="component" value="Unassembled WGS sequence"/>
</dbReference>